<organism evidence="4 6">
    <name type="scientific">Plasmodiophora brassicae</name>
    <name type="common">Clubroot disease agent</name>
    <dbReference type="NCBI Taxonomy" id="37360"/>
    <lineage>
        <taxon>Eukaryota</taxon>
        <taxon>Sar</taxon>
        <taxon>Rhizaria</taxon>
        <taxon>Endomyxa</taxon>
        <taxon>Phytomyxea</taxon>
        <taxon>Plasmodiophorida</taxon>
        <taxon>Plasmodiophoridae</taxon>
        <taxon>Plasmodiophora</taxon>
    </lineage>
</organism>
<dbReference type="AlphaFoldDB" id="A0A0G4ILU3"/>
<dbReference type="GO" id="GO:0000149">
    <property type="term" value="F:SNARE binding"/>
    <property type="evidence" value="ECO:0007669"/>
    <property type="project" value="TreeGrafter"/>
</dbReference>
<dbReference type="PROSITE" id="PS50192">
    <property type="entry name" value="T_SNARE"/>
    <property type="match status" value="1"/>
</dbReference>
<reference evidence="5 7" key="2">
    <citation type="submission" date="2018-03" db="EMBL/GenBank/DDBJ databases">
        <authorList>
            <person name="Fogelqvist J."/>
        </authorList>
    </citation>
    <scope>NUCLEOTIDE SEQUENCE [LARGE SCALE GENOMIC DNA]</scope>
</reference>
<dbReference type="EMBL" id="OVEO01000001">
    <property type="protein sequence ID" value="SPQ93393.1"/>
    <property type="molecule type" value="Genomic_DNA"/>
</dbReference>
<sequence>MSATVDDRVRLLQERIAQLKASVADCETAGRRVPAVASGDLGHASLQCDEIGSALKAMAQGADRDRLLRIWRTHVQDLSTLKVRIAKVGLDDDVATQKDVPIDVMMRDQVHQREQHQAPSPALEGAVSDVEDTHAAMNQIMQDSKDLADMFHDLKHVVVSQGTVLDEIESNTHKARERAQKAEVSVRQAAHEQSAVVCNARFIMCCLCVVLLLAVVGILLGYWVFPKR</sequence>
<dbReference type="GO" id="GO:0048278">
    <property type="term" value="P:vesicle docking"/>
    <property type="evidence" value="ECO:0007669"/>
    <property type="project" value="TreeGrafter"/>
</dbReference>
<name>A0A0G4ILU3_PLABS</name>
<evidence type="ECO:0000259" key="3">
    <source>
        <dbReference type="PROSITE" id="PS50192"/>
    </source>
</evidence>
<evidence type="ECO:0000313" key="7">
    <source>
        <dbReference type="Proteomes" id="UP000290189"/>
    </source>
</evidence>
<protein>
    <recommendedName>
        <fullName evidence="3">t-SNARE coiled-coil homology domain-containing protein</fullName>
    </recommendedName>
</protein>
<reference evidence="4 6" key="1">
    <citation type="submission" date="2015-02" db="EMBL/GenBank/DDBJ databases">
        <authorList>
            <person name="Chooi Y.-H."/>
        </authorList>
    </citation>
    <scope>NUCLEOTIDE SEQUENCE [LARGE SCALE GENOMIC DNA]</scope>
    <source>
        <strain evidence="4">E3</strain>
    </source>
</reference>
<feature type="domain" description="T-SNARE coiled-coil homology" evidence="3">
    <location>
        <begin position="127"/>
        <end position="189"/>
    </location>
</feature>
<evidence type="ECO:0000256" key="2">
    <source>
        <dbReference type="SAM" id="Phobius"/>
    </source>
</evidence>
<dbReference type="GO" id="GO:0005886">
    <property type="term" value="C:plasma membrane"/>
    <property type="evidence" value="ECO:0007669"/>
    <property type="project" value="TreeGrafter"/>
</dbReference>
<keyword evidence="2" id="KW-0812">Transmembrane</keyword>
<feature type="transmembrane region" description="Helical" evidence="2">
    <location>
        <begin position="201"/>
        <end position="225"/>
    </location>
</feature>
<accession>A0A0G4ILU3</accession>
<dbReference type="EMBL" id="CDSF01000046">
    <property type="protein sequence ID" value="CEO96062.1"/>
    <property type="molecule type" value="Genomic_DNA"/>
</dbReference>
<keyword evidence="6" id="KW-1185">Reference proteome</keyword>
<dbReference type="PANTHER" id="PTHR19957:SF307">
    <property type="entry name" value="PROTEIN SSO1-RELATED"/>
    <property type="match status" value="1"/>
</dbReference>
<dbReference type="GO" id="GO:0031201">
    <property type="term" value="C:SNARE complex"/>
    <property type="evidence" value="ECO:0007669"/>
    <property type="project" value="TreeGrafter"/>
</dbReference>
<keyword evidence="2" id="KW-1133">Transmembrane helix</keyword>
<proteinExistence type="predicted"/>
<dbReference type="OrthoDB" id="249087at2759"/>
<dbReference type="GO" id="GO:0006886">
    <property type="term" value="P:intracellular protein transport"/>
    <property type="evidence" value="ECO:0007669"/>
    <property type="project" value="TreeGrafter"/>
</dbReference>
<evidence type="ECO:0000313" key="5">
    <source>
        <dbReference type="EMBL" id="SPQ93393.1"/>
    </source>
</evidence>
<keyword evidence="2" id="KW-0472">Membrane</keyword>
<dbReference type="InterPro" id="IPR045242">
    <property type="entry name" value="Syntaxin"/>
</dbReference>
<dbReference type="GO" id="GO:0006887">
    <property type="term" value="P:exocytosis"/>
    <property type="evidence" value="ECO:0007669"/>
    <property type="project" value="TreeGrafter"/>
</dbReference>
<dbReference type="GO" id="GO:0005484">
    <property type="term" value="F:SNAP receptor activity"/>
    <property type="evidence" value="ECO:0007669"/>
    <property type="project" value="TreeGrafter"/>
</dbReference>
<dbReference type="PANTHER" id="PTHR19957">
    <property type="entry name" value="SYNTAXIN"/>
    <property type="match status" value="1"/>
</dbReference>
<dbReference type="STRING" id="37360.A0A0G4ILU3"/>
<evidence type="ECO:0000256" key="1">
    <source>
        <dbReference type="ARBA" id="ARBA00004211"/>
    </source>
</evidence>
<dbReference type="Gene3D" id="1.20.5.110">
    <property type="match status" value="1"/>
</dbReference>
<evidence type="ECO:0000313" key="4">
    <source>
        <dbReference type="EMBL" id="CEO96062.1"/>
    </source>
</evidence>
<dbReference type="GO" id="GO:0006906">
    <property type="term" value="P:vesicle fusion"/>
    <property type="evidence" value="ECO:0007669"/>
    <property type="project" value="TreeGrafter"/>
</dbReference>
<dbReference type="Proteomes" id="UP000290189">
    <property type="component" value="Unassembled WGS sequence"/>
</dbReference>
<dbReference type="SUPFAM" id="SSF58038">
    <property type="entry name" value="SNARE fusion complex"/>
    <property type="match status" value="1"/>
</dbReference>
<dbReference type="Proteomes" id="UP000039324">
    <property type="component" value="Unassembled WGS sequence"/>
</dbReference>
<evidence type="ECO:0000313" key="6">
    <source>
        <dbReference type="Proteomes" id="UP000039324"/>
    </source>
</evidence>
<geneLocation type="mitochondrion" evidence="5"/>
<comment type="subcellular location">
    <subcellularLocation>
        <location evidence="1">Membrane</location>
        <topology evidence="1">Single-pass type IV membrane protein</topology>
    </subcellularLocation>
</comment>
<dbReference type="GO" id="GO:0012505">
    <property type="term" value="C:endomembrane system"/>
    <property type="evidence" value="ECO:0007669"/>
    <property type="project" value="TreeGrafter"/>
</dbReference>
<dbReference type="InterPro" id="IPR000727">
    <property type="entry name" value="T_SNARE_dom"/>
</dbReference>
<keyword evidence="5" id="KW-0496">Mitochondrion</keyword>
<gene>
    <name evidence="4" type="ORF">PBRA_004752</name>
    <name evidence="5" type="ORF">PLBR_LOCUS608</name>
</gene>
<dbReference type="SMART" id="SM00397">
    <property type="entry name" value="t_SNARE"/>
    <property type="match status" value="1"/>
</dbReference>